<dbReference type="InterPro" id="IPR041885">
    <property type="entry name" value="MAN1_winged_helix_dom"/>
</dbReference>
<evidence type="ECO:0000256" key="8">
    <source>
        <dbReference type="SAM" id="Phobius"/>
    </source>
</evidence>
<feature type="compositionally biased region" description="Basic residues" evidence="7">
    <location>
        <begin position="89"/>
        <end position="98"/>
    </location>
</feature>
<evidence type="ECO:0000256" key="4">
    <source>
        <dbReference type="ARBA" id="ARBA00022989"/>
    </source>
</evidence>
<keyword evidence="3 8" id="KW-0812">Transmembrane</keyword>
<evidence type="ECO:0000259" key="9">
    <source>
        <dbReference type="Pfam" id="PF09402"/>
    </source>
</evidence>
<feature type="transmembrane region" description="Helical" evidence="8">
    <location>
        <begin position="354"/>
        <end position="373"/>
    </location>
</feature>
<evidence type="ECO:0000256" key="3">
    <source>
        <dbReference type="ARBA" id="ARBA00022692"/>
    </source>
</evidence>
<dbReference type="Pfam" id="PF12949">
    <property type="entry name" value="HeH"/>
    <property type="match status" value="1"/>
</dbReference>
<evidence type="ECO:0000259" key="10">
    <source>
        <dbReference type="Pfam" id="PF12949"/>
    </source>
</evidence>
<feature type="compositionally biased region" description="Basic and acidic residues" evidence="7">
    <location>
        <begin position="227"/>
        <end position="240"/>
    </location>
</feature>
<dbReference type="AlphaFoldDB" id="A0AAV9XLV6"/>
<dbReference type="GO" id="GO:0003682">
    <property type="term" value="F:chromatin binding"/>
    <property type="evidence" value="ECO:0007669"/>
    <property type="project" value="InterPro"/>
</dbReference>
<feature type="compositionally biased region" description="Acidic residues" evidence="7">
    <location>
        <begin position="103"/>
        <end position="114"/>
    </location>
</feature>
<dbReference type="Proteomes" id="UP001365542">
    <property type="component" value="Unassembled WGS sequence"/>
</dbReference>
<feature type="compositionally biased region" description="Pro residues" evidence="7">
    <location>
        <begin position="176"/>
        <end position="188"/>
    </location>
</feature>
<feature type="compositionally biased region" description="Basic residues" evidence="7">
    <location>
        <begin position="120"/>
        <end position="143"/>
    </location>
</feature>
<protein>
    <submittedName>
        <fullName evidence="11">Inner nuclear membrane protein enriched at telomere/subtelomere region</fullName>
    </submittedName>
</protein>
<evidence type="ECO:0000256" key="2">
    <source>
        <dbReference type="ARBA" id="ARBA00022553"/>
    </source>
</evidence>
<dbReference type="GO" id="GO:0005783">
    <property type="term" value="C:endoplasmic reticulum"/>
    <property type="evidence" value="ECO:0007669"/>
    <property type="project" value="TreeGrafter"/>
</dbReference>
<gene>
    <name evidence="11" type="primary">SRC1</name>
    <name evidence="11" type="ORF">TWF694_006867</name>
</gene>
<evidence type="ECO:0000256" key="5">
    <source>
        <dbReference type="ARBA" id="ARBA00023136"/>
    </source>
</evidence>
<keyword evidence="2" id="KW-0597">Phosphoprotein</keyword>
<organism evidence="11 12">
    <name type="scientific">Orbilia ellipsospora</name>
    <dbReference type="NCBI Taxonomy" id="2528407"/>
    <lineage>
        <taxon>Eukaryota</taxon>
        <taxon>Fungi</taxon>
        <taxon>Dikarya</taxon>
        <taxon>Ascomycota</taxon>
        <taxon>Pezizomycotina</taxon>
        <taxon>Orbiliomycetes</taxon>
        <taxon>Orbiliales</taxon>
        <taxon>Orbiliaceae</taxon>
        <taxon>Orbilia</taxon>
    </lineage>
</organism>
<dbReference type="CDD" id="cd12935">
    <property type="entry name" value="LEM_like"/>
    <property type="match status" value="1"/>
</dbReference>
<feature type="compositionally biased region" description="Polar residues" evidence="7">
    <location>
        <begin position="200"/>
        <end position="209"/>
    </location>
</feature>
<keyword evidence="5 8" id="KW-0472">Membrane</keyword>
<dbReference type="GO" id="GO:0005637">
    <property type="term" value="C:nuclear inner membrane"/>
    <property type="evidence" value="ECO:0007669"/>
    <property type="project" value="UniProtKB-SubCell"/>
</dbReference>
<reference evidence="11 12" key="1">
    <citation type="submission" date="2019-10" db="EMBL/GenBank/DDBJ databases">
        <authorList>
            <person name="Palmer J.M."/>
        </authorList>
    </citation>
    <scope>NUCLEOTIDE SEQUENCE [LARGE SCALE GENOMIC DNA]</scope>
    <source>
        <strain evidence="11 12">TWF694</strain>
    </source>
</reference>
<dbReference type="InterPro" id="IPR025856">
    <property type="entry name" value="HeH/LEM_domain"/>
</dbReference>
<feature type="transmembrane region" description="Helical" evidence="8">
    <location>
        <begin position="566"/>
        <end position="583"/>
    </location>
</feature>
<evidence type="ECO:0000256" key="7">
    <source>
        <dbReference type="SAM" id="MobiDB-lite"/>
    </source>
</evidence>
<dbReference type="GO" id="GO:0071763">
    <property type="term" value="P:nuclear membrane organization"/>
    <property type="evidence" value="ECO:0007669"/>
    <property type="project" value="TreeGrafter"/>
</dbReference>
<feature type="domain" description="Man1/Src1-like C-terminal" evidence="9">
    <location>
        <begin position="363"/>
        <end position="682"/>
    </location>
</feature>
<evidence type="ECO:0000313" key="11">
    <source>
        <dbReference type="EMBL" id="KAK6542929.1"/>
    </source>
</evidence>
<evidence type="ECO:0000256" key="6">
    <source>
        <dbReference type="ARBA" id="ARBA00023242"/>
    </source>
</evidence>
<dbReference type="PANTHER" id="PTHR47808">
    <property type="entry name" value="INNER NUCLEAR MEMBRANE PROTEIN HEH2-RELATED"/>
    <property type="match status" value="1"/>
</dbReference>
<dbReference type="InterPro" id="IPR044780">
    <property type="entry name" value="Heh2/Src1"/>
</dbReference>
<sequence>MEDEEFYLQPGFDASSLTMPQIRSILLKHDIEYPSNVKKAKLVEIFETELTPQAPAILKQLGKVKASTKGIVNAEDYGTIGELEVGPTPKKRASRRKGSSIPTDDDGTTGDEEVAASVRRNSRRAATPKKRAASPVKRGRKSSVRPEVTDSEDIPVEETPKPRRGRRSLAATKTPEPQPYKEPTPEPVVEPIVEDEPAFSNDNPFQMGSSPRVPPSENRRRSLPVKDTPKKVDGSRRRTEGIPSTRKSPEVIDFGRASPTPTKFIPMSKFQSLTPERKIKALHDEIDQNNAEMEARMGGADVYIKEEDDSNISLEPGEEFVPEEALEVEREDEHANAVTSLARRRGGNSNVTTTLLSILYTLVGVAFVAYGVWWREEKLKIGYCGIGKPVVKNPDYPDWFNSLTPDCEPCPSHAICRGRLETECFTDYVIVPHPFSLKGLIPLAPTCQPDSEKIRRVSVLSDAVTKRLRDRAAAIECGNIRLGEDGERGLAEKDIKDALYAMKSPTLSDAQFTELWDNAVQDLEKKDEIVTTMTSGGDRYFQSTNLSHVSFTCALRKNAMALAWRWSREIVLVVTLIFSGFWARSKMVQRQVYSRQVQRLVGIVLKRLAQQQRAYYKDKTADIAYIPVNQLRDQILSREFDPEKRQELWTGVSKVVEMNSNVRTTSVEHMGEIMRVWTWIGSSSLLDMEASTGGNEEESQRDEKELRSIMGEEDGRKELVKRRDELAPRILF</sequence>
<proteinExistence type="predicted"/>
<keyword evidence="6" id="KW-0539">Nucleus</keyword>
<dbReference type="Gene3D" id="1.10.10.1180">
    <property type="entry name" value="MAN1, winged-helix domain"/>
    <property type="match status" value="1"/>
</dbReference>
<dbReference type="GO" id="GO:0034399">
    <property type="term" value="C:nuclear periphery"/>
    <property type="evidence" value="ECO:0007669"/>
    <property type="project" value="TreeGrafter"/>
</dbReference>
<keyword evidence="12" id="KW-1185">Reference proteome</keyword>
<dbReference type="EMBL" id="JAVHJO010000002">
    <property type="protein sequence ID" value="KAK6542929.1"/>
    <property type="molecule type" value="Genomic_DNA"/>
</dbReference>
<name>A0AAV9XLV6_9PEZI</name>
<feature type="domain" description="HeH/LEM" evidence="10">
    <location>
        <begin position="14"/>
        <end position="47"/>
    </location>
</feature>
<comment type="caution">
    <text evidence="11">The sequence shown here is derived from an EMBL/GenBank/DDBJ whole genome shotgun (WGS) entry which is preliminary data.</text>
</comment>
<comment type="subcellular location">
    <subcellularLocation>
        <location evidence="1">Nucleus inner membrane</location>
    </subcellularLocation>
</comment>
<accession>A0AAV9XLV6</accession>
<dbReference type="Pfam" id="PF09402">
    <property type="entry name" value="MSC"/>
    <property type="match status" value="1"/>
</dbReference>
<evidence type="ECO:0000313" key="12">
    <source>
        <dbReference type="Proteomes" id="UP001365542"/>
    </source>
</evidence>
<dbReference type="InterPro" id="IPR018996">
    <property type="entry name" value="Man1/Src1-like_C"/>
</dbReference>
<keyword evidence="4 8" id="KW-1133">Transmembrane helix</keyword>
<evidence type="ECO:0000256" key="1">
    <source>
        <dbReference type="ARBA" id="ARBA00004540"/>
    </source>
</evidence>
<feature type="region of interest" description="Disordered" evidence="7">
    <location>
        <begin position="81"/>
        <end position="263"/>
    </location>
</feature>
<dbReference type="PANTHER" id="PTHR47808:SF2">
    <property type="entry name" value="LEM DOMAIN-CONTAINING PROTEIN 2"/>
    <property type="match status" value="1"/>
</dbReference>
<feature type="region of interest" description="Disordered" evidence="7">
    <location>
        <begin position="688"/>
        <end position="712"/>
    </location>
</feature>